<dbReference type="Pfam" id="PF01347">
    <property type="entry name" value="Vitellogenin_N"/>
    <property type="match status" value="1"/>
</dbReference>
<dbReference type="Gene3D" id="1.25.10.20">
    <property type="entry name" value="Vitellinogen, superhelical"/>
    <property type="match status" value="1"/>
</dbReference>
<keyword evidence="3" id="KW-1185">Reference proteome</keyword>
<dbReference type="InterPro" id="IPR021133">
    <property type="entry name" value="HEAT_type_2"/>
</dbReference>
<name>A0A928VV31_9CYAN</name>
<dbReference type="InterPro" id="IPR001747">
    <property type="entry name" value="Vitellogenin_N"/>
</dbReference>
<proteinExistence type="predicted"/>
<dbReference type="SUPFAM" id="SSF48371">
    <property type="entry name" value="ARM repeat"/>
    <property type="match status" value="1"/>
</dbReference>
<protein>
    <submittedName>
        <fullName evidence="2">HEAT repeat domain-containing protein</fullName>
    </submittedName>
</protein>
<comment type="caution">
    <text evidence="2">The sequence shown here is derived from an EMBL/GenBank/DDBJ whole genome shotgun (WGS) entry which is preliminary data.</text>
</comment>
<dbReference type="PROSITE" id="PS51211">
    <property type="entry name" value="VITELLOGENIN"/>
    <property type="match status" value="1"/>
</dbReference>
<reference evidence="2" key="1">
    <citation type="submission" date="2020-10" db="EMBL/GenBank/DDBJ databases">
        <authorList>
            <person name="Castelo-Branco R."/>
            <person name="Eusebio N."/>
            <person name="Adriana R."/>
            <person name="Vieira A."/>
            <person name="Brugerolle De Fraissinette N."/>
            <person name="Rezende De Castro R."/>
            <person name="Schneider M.P."/>
            <person name="Vasconcelos V."/>
            <person name="Leao P.N."/>
        </authorList>
    </citation>
    <scope>NUCLEOTIDE SEQUENCE</scope>
    <source>
        <strain evidence="2">LEGE 11480</strain>
    </source>
</reference>
<gene>
    <name evidence="2" type="ORF">IQ266_25270</name>
</gene>
<sequence length="663" mass="72895">MFFEKRASILTQRSLWHRKSMLLAMGLTLAVTVPGTLIYGKQLGQLPAALGSILVSQQSSPSYQWSIGHQWIYKLDYQNTAKSDLRVLFGDSKGNDAAAPSSFVADFKNQVKADLVMTVLAQRQGNFVVAYRFQNPQVKIISTDQAIKEQAELVQRDLQQVIFATIDRQGEIINLRFAPNTSRIAQVFARSTLASIQFVLPQNAAAKGTWETQESDLNGEYIARYQPQLGNFQKSKVRYVRPVKSAAMDESKIEPVITPVGQLTAVFDRERGYLRSLVGEESQTFTVAKQSVGSAVTQIRYEYVSQSPVSDVALQTLLSQSQQRIQSVPAITLAQRESDQESDRRIQRQQLGANTLDSLLVELDRLEKSTDQSEEVATQLYLKFKALVALQPQTSRAIAQRLSQGKLESPSMQLLLGALSANDHAPAQAALVQVIQAHRQDVATLLQVIPSLANAPTPTPETVAALNQFAFTTTDMQVASTAQLALGTVSKRLRKVAPDRANAIVDQFIARLKAAPSNEAKRLNLLVLGNAGGARSFEAIVDQTQSPDATIRAVAFSALRWLQVTAVDGLLYQAVRQDKDDVVRAEAAVALGFRAMTPENLATQQQAFVSDKSARVRLVLLKNLWRVRDEFPVVVDLVRTAAEKDKSEDVRKAAAGAIADLEP</sequence>
<feature type="domain" description="Vitellogenin" evidence="1">
    <location>
        <begin position="73"/>
        <end position="641"/>
    </location>
</feature>
<dbReference type="Proteomes" id="UP000625316">
    <property type="component" value="Unassembled WGS sequence"/>
</dbReference>
<dbReference type="AlphaFoldDB" id="A0A928VV31"/>
<dbReference type="InterPro" id="IPR016024">
    <property type="entry name" value="ARM-type_fold"/>
</dbReference>
<dbReference type="InterPro" id="IPR011030">
    <property type="entry name" value="Lipovitellin_superhlx_dom"/>
</dbReference>
<dbReference type="RefSeq" id="WP_264327864.1">
    <property type="nucleotide sequence ID" value="NZ_JADEXQ010000146.1"/>
</dbReference>
<evidence type="ECO:0000313" key="2">
    <source>
        <dbReference type="EMBL" id="MBE9033052.1"/>
    </source>
</evidence>
<organism evidence="2 3">
    <name type="scientific">Romeriopsis navalis LEGE 11480</name>
    <dbReference type="NCBI Taxonomy" id="2777977"/>
    <lineage>
        <taxon>Bacteria</taxon>
        <taxon>Bacillati</taxon>
        <taxon>Cyanobacteriota</taxon>
        <taxon>Cyanophyceae</taxon>
        <taxon>Leptolyngbyales</taxon>
        <taxon>Leptolyngbyaceae</taxon>
        <taxon>Romeriopsis</taxon>
        <taxon>Romeriopsis navalis</taxon>
    </lineage>
</organism>
<dbReference type="GO" id="GO:0005319">
    <property type="term" value="F:lipid transporter activity"/>
    <property type="evidence" value="ECO:0007669"/>
    <property type="project" value="InterPro"/>
</dbReference>
<dbReference type="EMBL" id="JADEXQ010000146">
    <property type="protein sequence ID" value="MBE9033052.1"/>
    <property type="molecule type" value="Genomic_DNA"/>
</dbReference>
<accession>A0A928VV31</accession>
<evidence type="ECO:0000259" key="1">
    <source>
        <dbReference type="PROSITE" id="PS51211"/>
    </source>
</evidence>
<evidence type="ECO:0000313" key="3">
    <source>
        <dbReference type="Proteomes" id="UP000625316"/>
    </source>
</evidence>
<dbReference type="PROSITE" id="PS50077">
    <property type="entry name" value="HEAT_REPEAT"/>
    <property type="match status" value="1"/>
</dbReference>